<protein>
    <submittedName>
        <fullName evidence="1">Uncharacterized protein</fullName>
    </submittedName>
</protein>
<name>A0A0F6W9Y0_9BACT</name>
<sequence>MPASTITCGEGTTLDEETGECVADVQCATGTVPRDGECVPDGSVICTGNTTFDATSGTCVLDPSACAEGTVLVEGECVAYDDSLTPDVSEGAEPNDALFFEGDPTLFETPATGETRTLGGCITPADFDEDDVADVDVDTFAFQVTAPGLYDVRAEGLNGLSAAFLVFGTAESLGGWYRLGIDLTNDSAQRQIWLPTAGTYIISVLDSRSLALDALADEGPAFARPVGGEDTCYFVSVEALETPAPTTIEPGTRMGTLGDPQFFRIAATEKTFFDALLEAPSASAQPAIVIQEDGDVHAATALSPGVQGFSEVVESGEAVTIVVDHSYNYAIEPVEHTLIVTANGEANGDVTITHRNEQYSYLFFEGAAGEIVHLTHAGETPIAIEAINSDVTLFLAQTCSIGAPCADSETWIQLTQTGRNIVRVYNPEGTAGDTYDVTFAAERIVPTAAAAGTPATLTLADGWAFATIETAGVEWGELELGDLTGAGFTEADVQIFARDEEGSLALVDFDGFVSPIEEATETTSLARIWLPSQPGQVLVAVRDAAGFDGDETAALTFRERVREDITFTTGTTETRADVTVPASELLYYLVRAPAAGTVTVEVTGAGTADVAIAQLSREDDAVEVADATGEGGVETLESVVPSSGWLAYAIIASEGDVLDIEITNVLPPYSVGESTRTFADICTDETTVLDEDDALTDAIALSTFTGFQYFGEEVTEMVVSTNGWITFDGTYAGNSRITLGATSAPSAVVAPFAGDLVTRVCVRQAAAETIIQWSGETFGFPPIIPIETIEMQAILLQSGAIEFVYGPGHGAEARPTAIGLEAPTPGVVIGGDATRAIAGSAMRFTPN</sequence>
<gene>
    <name evidence="1" type="ORF">DB32_008297</name>
</gene>
<proteinExistence type="predicted"/>
<dbReference type="AlphaFoldDB" id="A0A0F6W9Y0"/>
<dbReference type="EMBL" id="CP011125">
    <property type="protein sequence ID" value="AKF11148.1"/>
    <property type="molecule type" value="Genomic_DNA"/>
</dbReference>
<evidence type="ECO:0000313" key="1">
    <source>
        <dbReference type="EMBL" id="AKF11148.1"/>
    </source>
</evidence>
<reference evidence="1 2" key="1">
    <citation type="submission" date="2015-03" db="EMBL/GenBank/DDBJ databases">
        <title>Genome assembly of Sandaracinus amylolyticus DSM 53668.</title>
        <authorList>
            <person name="Sharma G."/>
            <person name="Subramanian S."/>
        </authorList>
    </citation>
    <scope>NUCLEOTIDE SEQUENCE [LARGE SCALE GENOMIC DNA]</scope>
    <source>
        <strain evidence="1 2">DSM 53668</strain>
    </source>
</reference>
<dbReference type="Proteomes" id="UP000034883">
    <property type="component" value="Chromosome"/>
</dbReference>
<evidence type="ECO:0000313" key="2">
    <source>
        <dbReference type="Proteomes" id="UP000034883"/>
    </source>
</evidence>
<dbReference type="KEGG" id="samy:DB32_008297"/>
<organism evidence="1 2">
    <name type="scientific">Sandaracinus amylolyticus</name>
    <dbReference type="NCBI Taxonomy" id="927083"/>
    <lineage>
        <taxon>Bacteria</taxon>
        <taxon>Pseudomonadati</taxon>
        <taxon>Myxococcota</taxon>
        <taxon>Polyangia</taxon>
        <taxon>Polyangiales</taxon>
        <taxon>Sandaracinaceae</taxon>
        <taxon>Sandaracinus</taxon>
    </lineage>
</organism>
<accession>A0A0F6W9Y0</accession>
<keyword evidence="2" id="KW-1185">Reference proteome</keyword>